<evidence type="ECO:0000256" key="16">
    <source>
        <dbReference type="PROSITE-ProRule" id="PRU00560"/>
    </source>
</evidence>
<keyword evidence="5 15" id="KW-0378">Hydrolase</keyword>
<keyword evidence="21" id="KW-1185">Reference proteome</keyword>
<evidence type="ECO:0000256" key="4">
    <source>
        <dbReference type="ARBA" id="ARBA00022763"/>
    </source>
</evidence>
<organism evidence="20 22">
    <name type="scientific">Salegentibacter salarius</name>
    <dbReference type="NCBI Taxonomy" id="435906"/>
    <lineage>
        <taxon>Bacteria</taxon>
        <taxon>Pseudomonadati</taxon>
        <taxon>Bacteroidota</taxon>
        <taxon>Flavobacteriia</taxon>
        <taxon>Flavobacteriales</taxon>
        <taxon>Flavobacteriaceae</taxon>
        <taxon>Salegentibacter</taxon>
    </lineage>
</organism>
<keyword evidence="2 15" id="KW-0479">Metal-binding</keyword>
<dbReference type="Gene3D" id="1.10.3170.10">
    <property type="entry name" value="Recbcd, chain B, domain 2"/>
    <property type="match status" value="1"/>
</dbReference>
<keyword evidence="7 15" id="KW-0269">Exonuclease</keyword>
<keyword evidence="11 15" id="KW-0234">DNA repair</keyword>
<evidence type="ECO:0000256" key="1">
    <source>
        <dbReference type="ARBA" id="ARBA00022722"/>
    </source>
</evidence>
<comment type="catalytic activity">
    <reaction evidence="14 15">
        <text>ATP + H2O = ADP + phosphate + H(+)</text>
        <dbReference type="Rhea" id="RHEA:13065"/>
        <dbReference type="ChEBI" id="CHEBI:15377"/>
        <dbReference type="ChEBI" id="CHEBI:15378"/>
        <dbReference type="ChEBI" id="CHEBI:30616"/>
        <dbReference type="ChEBI" id="CHEBI:43474"/>
        <dbReference type="ChEBI" id="CHEBI:456216"/>
        <dbReference type="EC" id="5.6.2.4"/>
    </reaction>
</comment>
<dbReference type="InterPro" id="IPR027417">
    <property type="entry name" value="P-loop_NTPase"/>
</dbReference>
<dbReference type="PROSITE" id="PS51217">
    <property type="entry name" value="UVRD_HELICASE_CTER"/>
    <property type="match status" value="1"/>
</dbReference>
<dbReference type="PANTHER" id="PTHR11070:SF23">
    <property type="entry name" value="RECBCD ENZYME SUBUNIT RECB"/>
    <property type="match status" value="1"/>
</dbReference>
<feature type="binding site" evidence="15">
    <location>
        <position position="998"/>
    </location>
    <ligand>
        <name>Mg(2+)</name>
        <dbReference type="ChEBI" id="CHEBI:18420"/>
    </ligand>
</feature>
<feature type="domain" description="UvrD-like helicase ATP-binding" evidence="17">
    <location>
        <begin position="1"/>
        <end position="419"/>
    </location>
</feature>
<dbReference type="InterPro" id="IPR038726">
    <property type="entry name" value="PDDEXK_AddAB-type"/>
</dbReference>
<gene>
    <name evidence="15" type="primary">recB</name>
    <name evidence="20" type="ORF">APR40_11325</name>
    <name evidence="19" type="ORF">BHS39_11345</name>
</gene>
<dbReference type="EMBL" id="LKTR01000016">
    <property type="protein sequence ID" value="PKD19290.1"/>
    <property type="molecule type" value="Genomic_DNA"/>
</dbReference>
<dbReference type="Gene3D" id="3.90.320.10">
    <property type="match status" value="1"/>
</dbReference>
<evidence type="ECO:0000256" key="6">
    <source>
        <dbReference type="ARBA" id="ARBA00022806"/>
    </source>
</evidence>
<evidence type="ECO:0000313" key="19">
    <source>
        <dbReference type="EMBL" id="OEY72830.1"/>
    </source>
</evidence>
<sequence>MINFEPLNKEKVKLDGTNLVEASAGTGKTYSIGLLALRLILEENIPVSRILLVTFTKPAVAELAARVRRFLREAIKAAEVGKCEEKTITDFVVSQENREEVIYRLKKALSDLDDASIQTIHSFCQESLNNFALDSGQPFGLELQPNVLGISQNYVHEFWRENIAVLPVEDLEEWGDSLRLDVFYDAVKEKLGGKEFADVSDSDAELYRNELSDFKLFLKEEKKDIIGRIREIKVSRFTTEKQDEVIERLEDFDSFKSWLLNNPKGAAYITNCWNEIFPEERKRALALDKCHQNVVNTLIKKCIKEVNQKTNTHLQKKHLLTYDEIITRMHQAVINNNHFKEAIREKFDAVFIDEFQDTDRLQYEIYYTLFGKGKILFYIGDPKQSIYGWRKADLNTYFAARKKIEEGKLFKMNINYRSSEAYVEAVNTLYSQVKNPFRTGGDGENDIQYYDVEAIGDNSTGLHNQEIKVKALEIIQEKTKEKIKTRTLCLVQELLNGKYTIGKEPVKKSDIGILVRANFEAREIKDILISAGFPAVTVDESKIFEDSLEAVALLNILEAILTANDYTINKALLSEFTGYGYKDLAQIEIEDLLDKFREYRETWVKSGVYAAVRQYMIDFNVTRVLMEANKFRSLTNLTQILELLQEAELRQELKPSGLFSYLQKQITGVNEEDEFQQRIESDEEAVKIITIHKAKGLEYPIVIAPFLDLKVEEKYNFCSFRDEEGNYKFYPSKKGSAEMSQLYKEQVEQENRRLIYVALTRAKYNCFVFKIPTKNKRTSLDDFTENAIIDSFKFNEDPQPTEQKKIELPKWKGVGVENFQLADHLTGNLSFSGISAHGAYIPKENNGDPTGYDLFIFKDMPRGTVIGDMLHLLFENIDFTGSEDHHREELEKLLDRFYPHKKEEYREGLFIMIKQVLNADIEIEGQKISLRDIPNSNKKNEMEFDLRTQNVDLVGLNAFDGGEGIELGCNTQHPAKSGLLTGFIDLLFKHEDKFYILDWKSNYLGDDLSYYDGEDQMKAAMNEGNYHLQYLIYSVAVKNYLEQRIPDFNYEEHFGGVIYVFLRGVRENKQTGIYTSKPFLKEIQQIESFFTTENLI</sequence>
<dbReference type="HAMAP" id="MF_01485">
    <property type="entry name" value="RecB"/>
    <property type="match status" value="1"/>
</dbReference>
<dbReference type="GO" id="GO:0005829">
    <property type="term" value="C:cytosol"/>
    <property type="evidence" value="ECO:0007669"/>
    <property type="project" value="TreeGrafter"/>
</dbReference>
<dbReference type="GO" id="GO:0000287">
    <property type="term" value="F:magnesium ion binding"/>
    <property type="evidence" value="ECO:0007669"/>
    <property type="project" value="UniProtKB-UniRule"/>
</dbReference>
<comment type="cofactor">
    <cofactor evidence="15">
        <name>Mg(2+)</name>
        <dbReference type="ChEBI" id="CHEBI:18420"/>
    </cofactor>
    <text evidence="15">Binds 1 Mg(2+) ion per subunit.</text>
</comment>
<evidence type="ECO:0000256" key="11">
    <source>
        <dbReference type="ARBA" id="ARBA00023204"/>
    </source>
</evidence>
<evidence type="ECO:0000256" key="3">
    <source>
        <dbReference type="ARBA" id="ARBA00022741"/>
    </source>
</evidence>
<evidence type="ECO:0000259" key="17">
    <source>
        <dbReference type="PROSITE" id="PS51198"/>
    </source>
</evidence>
<feature type="domain" description="UvrD-like helicase C-terminal" evidence="18">
    <location>
        <begin position="420"/>
        <end position="696"/>
    </location>
</feature>
<dbReference type="Gene3D" id="3.40.50.300">
    <property type="entry name" value="P-loop containing nucleotide triphosphate hydrolases"/>
    <property type="match status" value="2"/>
</dbReference>
<dbReference type="Proteomes" id="UP000176009">
    <property type="component" value="Unassembled WGS sequence"/>
</dbReference>
<evidence type="ECO:0000313" key="21">
    <source>
        <dbReference type="Proteomes" id="UP000176009"/>
    </source>
</evidence>
<dbReference type="RefSeq" id="WP_070053957.1">
    <property type="nucleotide sequence ID" value="NZ_FVZF01000020.1"/>
</dbReference>
<name>A0A2N0TX23_9FLAO</name>
<comment type="caution">
    <text evidence="20">The sequence shown here is derived from an EMBL/GenBank/DDBJ whole genome shotgun (WGS) entry which is preliminary data.</text>
</comment>
<dbReference type="InterPro" id="IPR014016">
    <property type="entry name" value="UvrD-like_ATP-bd"/>
</dbReference>
<dbReference type="SUPFAM" id="SSF52540">
    <property type="entry name" value="P-loop containing nucleoside triphosphate hydrolases"/>
    <property type="match status" value="1"/>
</dbReference>
<comment type="miscellaneous">
    <text evidence="15">In the RecBCD complex, RecB has a slow 3'-5' helicase, an exonuclease activity and loads RecA onto ssDNA, RecD has a fast 5'-3' helicase activity, while RecC stimulates the ATPase and processivity of the RecB helicase and contributes to recognition of the Chi site.</text>
</comment>
<dbReference type="InterPro" id="IPR011604">
    <property type="entry name" value="PDDEXK-like_dom_sf"/>
</dbReference>
<dbReference type="OrthoDB" id="9810135at2"/>
<evidence type="ECO:0000256" key="14">
    <source>
        <dbReference type="ARBA" id="ARBA00048988"/>
    </source>
</evidence>
<dbReference type="InterPro" id="IPR014017">
    <property type="entry name" value="DNA_helicase_UvrD-like_C"/>
</dbReference>
<evidence type="ECO:0000256" key="12">
    <source>
        <dbReference type="ARBA" id="ARBA00023235"/>
    </source>
</evidence>
<comment type="similarity">
    <text evidence="15">Belongs to the helicase family. UvrD subfamily.</text>
</comment>
<dbReference type="Pfam" id="PF12705">
    <property type="entry name" value="PDDEXK_1"/>
    <property type="match status" value="1"/>
</dbReference>
<feature type="region of interest" description="DNA-binding and helicase activity, interacts with RecC" evidence="15">
    <location>
        <begin position="1"/>
        <end position="800"/>
    </location>
</feature>
<dbReference type="EC" id="3.1.11.5" evidence="15"/>
<dbReference type="CDD" id="cd22352">
    <property type="entry name" value="RecB_C-like"/>
    <property type="match status" value="1"/>
</dbReference>
<reference evidence="20 22" key="1">
    <citation type="submission" date="2015-10" db="EMBL/GenBank/DDBJ databases">
        <title>Draft genome sequence of Salegentibacter salinarum KCTC 12975.</title>
        <authorList>
            <person name="Lin W."/>
            <person name="Zheng Q."/>
        </authorList>
    </citation>
    <scope>NUCLEOTIDE SEQUENCE [LARGE SCALE GENOMIC DNA]</scope>
    <source>
        <strain evidence="20 22">KCTC 12974</strain>
    </source>
</reference>
<evidence type="ECO:0000256" key="8">
    <source>
        <dbReference type="ARBA" id="ARBA00022840"/>
    </source>
</evidence>
<comment type="domain">
    <text evidence="15">The C-terminal domain has nuclease activity and interacts with RecD. It interacts with RecA, facilitating its loading onto ssDNA.</text>
</comment>
<evidence type="ECO:0000313" key="22">
    <source>
        <dbReference type="Proteomes" id="UP000232533"/>
    </source>
</evidence>
<reference evidence="19 21" key="2">
    <citation type="submission" date="2016-09" db="EMBL/GenBank/DDBJ databases">
        <title>Genome Sequence of Salegentibacter salarius,Isolated from a Marine Solar Saltern of the Yellow Sea in South Korea.</title>
        <authorList>
            <person name="Zheng Q."/>
            <person name="Liu Y."/>
        </authorList>
    </citation>
    <scope>NUCLEOTIDE SEQUENCE [LARGE SCALE GENOMIC DNA]</scope>
    <source>
        <strain evidence="19 21">KCTC 12974</strain>
    </source>
</reference>
<dbReference type="InterPro" id="IPR011335">
    <property type="entry name" value="Restrct_endonuc-II-like"/>
</dbReference>
<dbReference type="GO" id="GO:0009338">
    <property type="term" value="C:exodeoxyribonuclease V complex"/>
    <property type="evidence" value="ECO:0007669"/>
    <property type="project" value="TreeGrafter"/>
</dbReference>
<feature type="active site" description="For nuclease activity" evidence="15">
    <location>
        <position position="998"/>
    </location>
</feature>
<feature type="binding site" evidence="16">
    <location>
        <begin position="22"/>
        <end position="29"/>
    </location>
    <ligand>
        <name>ATP</name>
        <dbReference type="ChEBI" id="CHEBI:30616"/>
    </ligand>
</feature>
<dbReference type="AlphaFoldDB" id="A0A2N0TX23"/>
<dbReference type="Pfam" id="PF00580">
    <property type="entry name" value="UvrD-helicase"/>
    <property type="match status" value="1"/>
</dbReference>
<evidence type="ECO:0000256" key="9">
    <source>
        <dbReference type="ARBA" id="ARBA00022842"/>
    </source>
</evidence>
<protein>
    <recommendedName>
        <fullName evidence="15">RecBCD enzyme subunit RecB</fullName>
        <ecNumber evidence="15">3.1.11.5</ecNumber>
        <ecNumber evidence="15">5.6.2.4</ecNumber>
    </recommendedName>
    <alternativeName>
        <fullName evidence="15">DNA 3'-5' helicase subunit RecB</fullName>
    </alternativeName>
    <alternativeName>
        <fullName evidence="15">Exonuclease V subunit RecB</fullName>
        <shortName evidence="15">ExoV subunit RecB</shortName>
    </alternativeName>
    <alternativeName>
        <fullName evidence="15">Helicase/nuclease RecBCD subunit RecB</fullName>
    </alternativeName>
</protein>
<comment type="function">
    <text evidence="15">A helicase/nuclease that prepares dsDNA breaks (DSB) for recombinational DNA repair. Binds to DSBs and unwinds DNA via a highly rapid and processive ATP-dependent bidirectional helicase activity. Unwinds dsDNA until it encounters a Chi (crossover hotspot instigator) sequence from the 3' direction. Cuts ssDNA a few nucleotides 3' to the Chi site. The properties and activities of the enzyme are changed at Chi. The Chi-altered holoenzyme produces a long 3'-ssDNA overhang and facilitates RecA-binding to the ssDNA for homologous DNA recombination and repair. Holoenzyme degrades any linearized DNA that is unable to undergo homologous recombination. In the holoenzyme this subunit contributes ATPase, 3'-5' helicase, exonuclease activity and loads RecA onto ssDNA.</text>
</comment>
<dbReference type="Gene3D" id="1.10.486.10">
    <property type="entry name" value="PCRA, domain 4"/>
    <property type="match status" value="1"/>
</dbReference>
<evidence type="ECO:0000259" key="18">
    <source>
        <dbReference type="PROSITE" id="PS51217"/>
    </source>
</evidence>
<keyword evidence="1 15" id="KW-0540">Nuclease</keyword>
<dbReference type="InterPro" id="IPR004586">
    <property type="entry name" value="RecB"/>
</dbReference>
<evidence type="ECO:0000256" key="2">
    <source>
        <dbReference type="ARBA" id="ARBA00022723"/>
    </source>
</evidence>
<dbReference type="PROSITE" id="PS51198">
    <property type="entry name" value="UVRD_HELICASE_ATP_BIND"/>
    <property type="match status" value="1"/>
</dbReference>
<feature type="binding site" evidence="15">
    <location>
        <position position="871"/>
    </location>
    <ligand>
        <name>Mg(2+)</name>
        <dbReference type="ChEBI" id="CHEBI:18420"/>
    </ligand>
</feature>
<keyword evidence="10 15" id="KW-0238">DNA-binding</keyword>
<dbReference type="EC" id="5.6.2.4" evidence="15"/>
<feature type="binding site" evidence="15">
    <location>
        <position position="985"/>
    </location>
    <ligand>
        <name>Mg(2+)</name>
        <dbReference type="ChEBI" id="CHEBI:18420"/>
    </ligand>
</feature>
<dbReference type="EMBL" id="MJBR01000013">
    <property type="protein sequence ID" value="OEY72830.1"/>
    <property type="molecule type" value="Genomic_DNA"/>
</dbReference>
<comment type="domain">
    <text evidence="15">The N-terminal DNA-binding domain is a ssDNA-dependent ATPase and has ATP-dependent 3'-5' helicase function. This domain interacts with RecC.</text>
</comment>
<keyword evidence="9 15" id="KW-0460">Magnesium</keyword>
<evidence type="ECO:0000313" key="20">
    <source>
        <dbReference type="EMBL" id="PKD19290.1"/>
    </source>
</evidence>
<dbReference type="PANTHER" id="PTHR11070">
    <property type="entry name" value="UVRD / RECB / PCRA DNA HELICASE FAMILY MEMBER"/>
    <property type="match status" value="1"/>
</dbReference>
<keyword evidence="12 15" id="KW-0413">Isomerase</keyword>
<keyword evidence="6 15" id="KW-0347">Helicase</keyword>
<evidence type="ECO:0000256" key="10">
    <source>
        <dbReference type="ARBA" id="ARBA00023125"/>
    </source>
</evidence>
<dbReference type="Proteomes" id="UP000232533">
    <property type="component" value="Unassembled WGS sequence"/>
</dbReference>
<evidence type="ECO:0000256" key="7">
    <source>
        <dbReference type="ARBA" id="ARBA00022839"/>
    </source>
</evidence>
<comment type="catalytic activity">
    <reaction evidence="15">
        <text>Exonucleolytic cleavage (in the presence of ATP) in either 5'- to 3'- or 3'- to 5'-direction to yield 5'-phosphooligonucleotides.</text>
        <dbReference type="EC" id="3.1.11.5"/>
    </reaction>
</comment>
<comment type="subunit">
    <text evidence="15">Heterotrimer of RecB, RecC and RecD. All subunits contribute to DNA-binding. Interacts with RecA.</text>
</comment>
<keyword evidence="3 15" id="KW-0547">Nucleotide-binding</keyword>
<dbReference type="Pfam" id="PF13361">
    <property type="entry name" value="UvrD_C"/>
    <property type="match status" value="2"/>
</dbReference>
<keyword evidence="4 15" id="KW-0227">DNA damage</keyword>
<keyword evidence="8 15" id="KW-0067">ATP-binding</keyword>
<dbReference type="GO" id="GO:0003677">
    <property type="term" value="F:DNA binding"/>
    <property type="evidence" value="ECO:0007669"/>
    <property type="project" value="UniProtKB-UniRule"/>
</dbReference>
<evidence type="ECO:0000256" key="5">
    <source>
        <dbReference type="ARBA" id="ARBA00022801"/>
    </source>
</evidence>
<comment type="catalytic activity">
    <reaction evidence="13 15">
        <text>Couples ATP hydrolysis with the unwinding of duplex DNA by translocating in the 3'-5' direction.</text>
        <dbReference type="EC" id="5.6.2.4"/>
    </reaction>
</comment>
<accession>A0A2N0TX23</accession>
<evidence type="ECO:0000256" key="13">
    <source>
        <dbReference type="ARBA" id="ARBA00034617"/>
    </source>
</evidence>
<dbReference type="GO" id="GO:0000724">
    <property type="term" value="P:double-strand break repair via homologous recombination"/>
    <property type="evidence" value="ECO:0007669"/>
    <property type="project" value="UniProtKB-UniRule"/>
</dbReference>
<proteinExistence type="inferred from homology"/>
<dbReference type="GO" id="GO:0008854">
    <property type="term" value="F:exodeoxyribonuclease V activity"/>
    <property type="evidence" value="ECO:0007669"/>
    <property type="project" value="UniProtKB-EC"/>
</dbReference>
<evidence type="ECO:0000256" key="15">
    <source>
        <dbReference type="HAMAP-Rule" id="MF_01485"/>
    </source>
</evidence>
<dbReference type="InterPro" id="IPR000212">
    <property type="entry name" value="DNA_helicase_UvrD/REP"/>
</dbReference>
<dbReference type="GO" id="GO:0005524">
    <property type="term" value="F:ATP binding"/>
    <property type="evidence" value="ECO:0007669"/>
    <property type="project" value="UniProtKB-UniRule"/>
</dbReference>
<feature type="region of interest" description="Nuclease activity, interacts with RecD and RecA" evidence="15">
    <location>
        <begin position="818"/>
        <end position="1096"/>
    </location>
</feature>
<dbReference type="SUPFAM" id="SSF52980">
    <property type="entry name" value="Restriction endonuclease-like"/>
    <property type="match status" value="1"/>
</dbReference>
<dbReference type="GO" id="GO:0043138">
    <property type="term" value="F:3'-5' DNA helicase activity"/>
    <property type="evidence" value="ECO:0007669"/>
    <property type="project" value="UniProtKB-UniRule"/>
</dbReference>